<dbReference type="EMBL" id="CCBP010000363">
    <property type="protein sequence ID" value="CDO76322.1"/>
    <property type="molecule type" value="Genomic_DNA"/>
</dbReference>
<dbReference type="HOGENOM" id="CLU_674628_0_0_1"/>
<dbReference type="OrthoDB" id="7722975at2759"/>
<evidence type="ECO:0000313" key="2">
    <source>
        <dbReference type="Proteomes" id="UP000029665"/>
    </source>
</evidence>
<evidence type="ECO:0000313" key="1">
    <source>
        <dbReference type="EMBL" id="CDO76322.1"/>
    </source>
</evidence>
<proteinExistence type="predicted"/>
<comment type="caution">
    <text evidence="1">The sequence shown here is derived from an EMBL/GenBank/DDBJ whole genome shotgun (WGS) entry which is preliminary data.</text>
</comment>
<protein>
    <submittedName>
        <fullName evidence="1">Uncharacterized protein</fullName>
    </submittedName>
</protein>
<organism evidence="1 2">
    <name type="scientific">Pycnoporus cinnabarinus</name>
    <name type="common">Cinnabar-red polypore</name>
    <name type="synonym">Trametes cinnabarina</name>
    <dbReference type="NCBI Taxonomy" id="5643"/>
    <lineage>
        <taxon>Eukaryota</taxon>
        <taxon>Fungi</taxon>
        <taxon>Dikarya</taxon>
        <taxon>Basidiomycota</taxon>
        <taxon>Agaricomycotina</taxon>
        <taxon>Agaricomycetes</taxon>
        <taxon>Polyporales</taxon>
        <taxon>Polyporaceae</taxon>
        <taxon>Trametes</taxon>
    </lineage>
</organism>
<sequence>MLHSHRIQHTATLLQRIKDELRWSYALSVTKTSESEVWPPETVEGAPSEPFEHVAQRFRVRANQAHRHPLFPSRLFDAVLKNGKRVPFEQLAERTVADVLAALADPGSRVVPYVRGDEDSRDDFVSPALSLDLWDRGRALPAWCITPDHWIEPTPPPGYIEARGSSVLAKGGAAEKAAVPSSTADSVVPEEKPREVLPYNAWNERTKRWIAALNDAKNAPVVEVGPDGTFVGGDLGISMGDEDEFEAEVTGAKPGVWLMSLESADQGAADEDGDGTEEPEAEDFNRLKILGFVWTGEGQVDYDALPSRADVRVPPPSSPDAEWETVGSFSADLGMVCLFSKASLDALLASGPPEEREAMLESFIDDDDKGNIFVPSGMLISGNNGVYNIMGRYDEKGDLVELKVQESY</sequence>
<accession>A0A060SP86</accession>
<dbReference type="Proteomes" id="UP000029665">
    <property type="component" value="Unassembled WGS sequence"/>
</dbReference>
<gene>
    <name evidence="1" type="ORF">BN946_scf184414.g4</name>
</gene>
<dbReference type="AlphaFoldDB" id="A0A060SP86"/>
<name>A0A060SP86_PYCCI</name>
<reference evidence="1" key="1">
    <citation type="submission" date="2014-01" db="EMBL/GenBank/DDBJ databases">
        <title>The genome of the white-rot fungus Pycnoporus cinnabarinus: a basidiomycete model with a versatile arsenal for lignocellulosic biomass breakdown.</title>
        <authorList>
            <person name="Levasseur A."/>
            <person name="Lomascolo A."/>
            <person name="Ruiz-Duenas F.J."/>
            <person name="Uzan E."/>
            <person name="Piumi F."/>
            <person name="Kues U."/>
            <person name="Ram A.F.J."/>
            <person name="Murat C."/>
            <person name="Haon M."/>
            <person name="Benoit I."/>
            <person name="Arfi Y."/>
            <person name="Chevret D."/>
            <person name="Drula E."/>
            <person name="Kwon M.J."/>
            <person name="Gouret P."/>
            <person name="Lesage-Meessen L."/>
            <person name="Lombard V."/>
            <person name="Mariette J."/>
            <person name="Noirot C."/>
            <person name="Park J."/>
            <person name="Patyshakuliyeva A."/>
            <person name="Wieneger R.A.B."/>
            <person name="Wosten H.A.B."/>
            <person name="Martin F."/>
            <person name="Coutinho P.M."/>
            <person name="de Vries R."/>
            <person name="Martinez A.T."/>
            <person name="Klopp C."/>
            <person name="Pontarotti P."/>
            <person name="Henrissat B."/>
            <person name="Record E."/>
        </authorList>
    </citation>
    <scope>NUCLEOTIDE SEQUENCE [LARGE SCALE GENOMIC DNA]</scope>
    <source>
        <strain evidence="1">BRFM137</strain>
    </source>
</reference>
<keyword evidence="2" id="KW-1185">Reference proteome</keyword>